<keyword evidence="7 10" id="KW-1133">Transmembrane helix</keyword>
<dbReference type="PANTHER" id="PTHR10766">
    <property type="entry name" value="TRANSMEMBRANE 9 SUPERFAMILY PROTEIN"/>
    <property type="match status" value="1"/>
</dbReference>
<keyword evidence="5" id="KW-0732">Signal</keyword>
<accession>A0A6A2Z1Y9</accession>
<evidence type="ECO:0000256" key="6">
    <source>
        <dbReference type="ARBA" id="ARBA00022753"/>
    </source>
</evidence>
<evidence type="ECO:0000256" key="1">
    <source>
        <dbReference type="ARBA" id="ARBA00004337"/>
    </source>
</evidence>
<evidence type="ECO:0000256" key="2">
    <source>
        <dbReference type="ARBA" id="ARBA00004653"/>
    </source>
</evidence>
<comment type="caution">
    <text evidence="10">Lacks conserved residue(s) required for the propagation of feature annotation.</text>
</comment>
<evidence type="ECO:0000256" key="10">
    <source>
        <dbReference type="RuleBase" id="RU363079"/>
    </source>
</evidence>
<feature type="transmembrane region" description="Helical" evidence="10">
    <location>
        <begin position="254"/>
        <end position="275"/>
    </location>
</feature>
<feature type="transmembrane region" description="Helical" evidence="10">
    <location>
        <begin position="195"/>
        <end position="215"/>
    </location>
</feature>
<dbReference type="PANTHER" id="PTHR10766:SF163">
    <property type="entry name" value="TRANSMEMBRANE 9 SUPERFAMILY MEMBER 12"/>
    <property type="match status" value="1"/>
</dbReference>
<feature type="transmembrane region" description="Helical" evidence="10">
    <location>
        <begin position="64"/>
        <end position="81"/>
    </location>
</feature>
<keyword evidence="4 10" id="KW-0812">Transmembrane</keyword>
<dbReference type="GO" id="GO:0000139">
    <property type="term" value="C:Golgi membrane"/>
    <property type="evidence" value="ECO:0007669"/>
    <property type="project" value="UniProtKB-SubCell"/>
</dbReference>
<evidence type="ECO:0000256" key="3">
    <source>
        <dbReference type="ARBA" id="ARBA00005227"/>
    </source>
</evidence>
<evidence type="ECO:0000256" key="4">
    <source>
        <dbReference type="ARBA" id="ARBA00022692"/>
    </source>
</evidence>
<comment type="caution">
    <text evidence="11">The sequence shown here is derived from an EMBL/GenBank/DDBJ whole genome shotgun (WGS) entry which is preliminary data.</text>
</comment>
<evidence type="ECO:0000313" key="12">
    <source>
        <dbReference type="Proteomes" id="UP000436088"/>
    </source>
</evidence>
<dbReference type="GO" id="GO:0072657">
    <property type="term" value="P:protein localization to membrane"/>
    <property type="evidence" value="ECO:0007669"/>
    <property type="project" value="TreeGrafter"/>
</dbReference>
<keyword evidence="11" id="KW-0648">Protein biosynthesis</keyword>
<comment type="similarity">
    <text evidence="3 10">Belongs to the nonaspanin (TM9SF) (TC 9.A.2) family.</text>
</comment>
<keyword evidence="12" id="KW-1185">Reference proteome</keyword>
<dbReference type="GO" id="GO:0003746">
    <property type="term" value="F:translation elongation factor activity"/>
    <property type="evidence" value="ECO:0007669"/>
    <property type="project" value="UniProtKB-KW"/>
</dbReference>
<evidence type="ECO:0000256" key="9">
    <source>
        <dbReference type="ARBA" id="ARBA00023136"/>
    </source>
</evidence>
<keyword evidence="11" id="KW-0251">Elongation factor</keyword>
<protein>
    <recommendedName>
        <fullName evidence="10">Transmembrane 9 superfamily member</fullName>
    </recommendedName>
</protein>
<feature type="transmembrane region" description="Helical" evidence="10">
    <location>
        <begin position="227"/>
        <end position="245"/>
    </location>
</feature>
<proteinExistence type="inferred from homology"/>
<evidence type="ECO:0000256" key="7">
    <source>
        <dbReference type="ARBA" id="ARBA00022989"/>
    </source>
</evidence>
<feature type="transmembrane region" description="Helical" evidence="10">
    <location>
        <begin position="152"/>
        <end position="174"/>
    </location>
</feature>
<name>A0A6A2Z1Y9_HIBSY</name>
<dbReference type="AlphaFoldDB" id="A0A6A2Z1Y9"/>
<gene>
    <name evidence="11" type="ORF">F3Y22_tig00111088pilonHSYRG00052</name>
</gene>
<comment type="subcellular location">
    <subcellularLocation>
        <location evidence="1">Endosome membrane</location>
        <topology evidence="1">Multi-pass membrane protein</topology>
    </subcellularLocation>
    <subcellularLocation>
        <location evidence="2">Golgi apparatus membrane</location>
        <topology evidence="2">Multi-pass membrane protein</topology>
    </subcellularLocation>
</comment>
<evidence type="ECO:0000313" key="11">
    <source>
        <dbReference type="EMBL" id="KAE8685868.1"/>
    </source>
</evidence>
<keyword evidence="6" id="KW-0967">Endosome</keyword>
<evidence type="ECO:0000256" key="8">
    <source>
        <dbReference type="ARBA" id="ARBA00023034"/>
    </source>
</evidence>
<dbReference type="Pfam" id="PF02990">
    <property type="entry name" value="EMP70"/>
    <property type="match status" value="1"/>
</dbReference>
<dbReference type="Proteomes" id="UP000436088">
    <property type="component" value="Unassembled WGS sequence"/>
</dbReference>
<dbReference type="GO" id="GO:0010008">
    <property type="term" value="C:endosome membrane"/>
    <property type="evidence" value="ECO:0007669"/>
    <property type="project" value="UniProtKB-SubCell"/>
</dbReference>
<dbReference type="EMBL" id="VEPZ02001227">
    <property type="protein sequence ID" value="KAE8685868.1"/>
    <property type="molecule type" value="Genomic_DNA"/>
</dbReference>
<keyword evidence="9 10" id="KW-0472">Membrane</keyword>
<dbReference type="InterPro" id="IPR004240">
    <property type="entry name" value="EMP70"/>
</dbReference>
<keyword evidence="8" id="KW-0333">Golgi apparatus</keyword>
<organism evidence="11 12">
    <name type="scientific">Hibiscus syriacus</name>
    <name type="common">Rose of Sharon</name>
    <dbReference type="NCBI Taxonomy" id="106335"/>
    <lineage>
        <taxon>Eukaryota</taxon>
        <taxon>Viridiplantae</taxon>
        <taxon>Streptophyta</taxon>
        <taxon>Embryophyta</taxon>
        <taxon>Tracheophyta</taxon>
        <taxon>Spermatophyta</taxon>
        <taxon>Magnoliopsida</taxon>
        <taxon>eudicotyledons</taxon>
        <taxon>Gunneridae</taxon>
        <taxon>Pentapetalae</taxon>
        <taxon>rosids</taxon>
        <taxon>malvids</taxon>
        <taxon>Malvales</taxon>
        <taxon>Malvaceae</taxon>
        <taxon>Malvoideae</taxon>
        <taxon>Hibiscus</taxon>
    </lineage>
</organism>
<sequence>MGVISEVDQKKASGFEIVGFQVIPCSVKYDPEVMTKLHMYDYLSCELPLGARQVTDNKGTREDLFYLRAGIVFVIFLRTVGRDLTRYEELDKEAQAQMNEELSGWNFTRNATDRDDYSLIFSWVPLLAMLLYDSGELSRSLLKDGAKVLVQFPFLCILYSCLSGSAFLCLSLSWEDSWGPERNLSNILYGPTRSLGRFLHANILLGFSFLVPGPFRSEPCSSNSSSFLASGLAVSVILTYMHLCVEEWRWWWKAFFASGSVALYVFLYSINYLVFDLQSLSGPV</sequence>
<evidence type="ECO:0000256" key="5">
    <source>
        <dbReference type="ARBA" id="ARBA00022729"/>
    </source>
</evidence>
<reference evidence="11" key="1">
    <citation type="submission" date="2019-09" db="EMBL/GenBank/DDBJ databases">
        <title>Draft genome information of white flower Hibiscus syriacus.</title>
        <authorList>
            <person name="Kim Y.-M."/>
        </authorList>
    </citation>
    <scope>NUCLEOTIDE SEQUENCE [LARGE SCALE GENOMIC DNA]</scope>
    <source>
        <strain evidence="11">YM2019G1</strain>
    </source>
</reference>